<dbReference type="AlphaFoldDB" id="A0A2N5TGA0"/>
<feature type="compositionally biased region" description="Polar residues" evidence="1">
    <location>
        <begin position="189"/>
        <end position="214"/>
    </location>
</feature>
<dbReference type="SUPFAM" id="SSF52540">
    <property type="entry name" value="P-loop containing nucleoside triphosphate hydrolases"/>
    <property type="match status" value="1"/>
</dbReference>
<evidence type="ECO:0000313" key="3">
    <source>
        <dbReference type="Proteomes" id="UP000235392"/>
    </source>
</evidence>
<dbReference type="Proteomes" id="UP000235392">
    <property type="component" value="Unassembled WGS sequence"/>
</dbReference>
<proteinExistence type="predicted"/>
<accession>A0A2N5TGA0</accession>
<dbReference type="EMBL" id="PGCI01000607">
    <property type="protein sequence ID" value="PLW24532.1"/>
    <property type="molecule type" value="Genomic_DNA"/>
</dbReference>
<feature type="compositionally biased region" description="Basic and acidic residues" evidence="1">
    <location>
        <begin position="215"/>
        <end position="230"/>
    </location>
</feature>
<feature type="region of interest" description="Disordered" evidence="1">
    <location>
        <begin position="189"/>
        <end position="241"/>
    </location>
</feature>
<evidence type="ECO:0000313" key="2">
    <source>
        <dbReference type="EMBL" id="PLW24532.1"/>
    </source>
</evidence>
<name>A0A2N5TGA0_9BASI</name>
<reference evidence="2 3" key="1">
    <citation type="submission" date="2017-11" db="EMBL/GenBank/DDBJ databases">
        <title>De novo assembly and phasing of dikaryotic genomes from two isolates of Puccinia coronata f. sp. avenae, the causal agent of oat crown rust.</title>
        <authorList>
            <person name="Miller M.E."/>
            <person name="Zhang Y."/>
            <person name="Omidvar V."/>
            <person name="Sperschneider J."/>
            <person name="Schwessinger B."/>
            <person name="Raley C."/>
            <person name="Palmer J.M."/>
            <person name="Garnica D."/>
            <person name="Upadhyaya N."/>
            <person name="Rathjen J."/>
            <person name="Taylor J.M."/>
            <person name="Park R.F."/>
            <person name="Dodds P.N."/>
            <person name="Hirsch C.D."/>
            <person name="Kianian S.F."/>
            <person name="Figueroa M."/>
        </authorList>
    </citation>
    <scope>NUCLEOTIDE SEQUENCE [LARGE SCALE GENOMIC DNA]</scope>
    <source>
        <strain evidence="2">12SD80</strain>
    </source>
</reference>
<dbReference type="PANTHER" id="PTHR12083">
    <property type="entry name" value="BIFUNCTIONAL POLYNUCLEOTIDE PHOSPHATASE/KINASE"/>
    <property type="match status" value="1"/>
</dbReference>
<dbReference type="PANTHER" id="PTHR12083:SF9">
    <property type="entry name" value="BIFUNCTIONAL POLYNUCLEOTIDE PHOSPHATASE_KINASE"/>
    <property type="match status" value="1"/>
</dbReference>
<protein>
    <recommendedName>
        <fullName evidence="4">tRNA ligase kinase domain-containing protein</fullName>
    </recommendedName>
</protein>
<evidence type="ECO:0008006" key="4">
    <source>
        <dbReference type="Google" id="ProtNLM"/>
    </source>
</evidence>
<organism evidence="2 3">
    <name type="scientific">Puccinia coronata f. sp. avenae</name>
    <dbReference type="NCBI Taxonomy" id="200324"/>
    <lineage>
        <taxon>Eukaryota</taxon>
        <taxon>Fungi</taxon>
        <taxon>Dikarya</taxon>
        <taxon>Basidiomycota</taxon>
        <taxon>Pucciniomycotina</taxon>
        <taxon>Pucciniomycetes</taxon>
        <taxon>Pucciniales</taxon>
        <taxon>Pucciniaceae</taxon>
        <taxon>Puccinia</taxon>
    </lineage>
</organism>
<dbReference type="Pfam" id="PF13671">
    <property type="entry name" value="AAA_33"/>
    <property type="match status" value="1"/>
</dbReference>
<gene>
    <name evidence="2" type="ORF">PCASD_09214</name>
</gene>
<evidence type="ECO:0000256" key="1">
    <source>
        <dbReference type="SAM" id="MobiDB-lite"/>
    </source>
</evidence>
<dbReference type="GO" id="GO:0003690">
    <property type="term" value="F:double-stranded DNA binding"/>
    <property type="evidence" value="ECO:0007669"/>
    <property type="project" value="TreeGrafter"/>
</dbReference>
<dbReference type="Gene3D" id="3.40.50.300">
    <property type="entry name" value="P-loop containing nucleotide triphosphate hydrolases"/>
    <property type="match status" value="1"/>
</dbReference>
<dbReference type="GO" id="GO:0046404">
    <property type="term" value="F:ATP-dependent polydeoxyribonucleotide 5'-hydroxyl-kinase activity"/>
    <property type="evidence" value="ECO:0007669"/>
    <property type="project" value="TreeGrafter"/>
</dbReference>
<comment type="caution">
    <text evidence="2">The sequence shown here is derived from an EMBL/GenBank/DDBJ whole genome shotgun (WGS) entry which is preliminary data.</text>
</comment>
<sequence>MQTIDHQRVLVLCGFVGSGKSSFAIELEKFNPNFHSDSQDVLGKRQVCEAVARRSLREGKSIVIDRQNFDRKQRSTWIQIANEFAGLNAGCNVACDVIEFATPYEECAKRLQVRTGHESIHTVQEGMGILKLVSSQQWVPPDVSEGFTRHLVLLPPGCSTTHPARATLPFPITPEAIQHILATLNSIPITQHPPQTLPTHQSNPRPARKTTFNRAQRDRGNASGKGDRSTQTETIQTANLS</sequence>
<dbReference type="GO" id="GO:0006281">
    <property type="term" value="P:DNA repair"/>
    <property type="evidence" value="ECO:0007669"/>
    <property type="project" value="TreeGrafter"/>
</dbReference>
<dbReference type="InterPro" id="IPR027417">
    <property type="entry name" value="P-loop_NTPase"/>
</dbReference>
<dbReference type="GO" id="GO:0046403">
    <property type="term" value="F:polynucleotide 3'-phosphatase activity"/>
    <property type="evidence" value="ECO:0007669"/>
    <property type="project" value="TreeGrafter"/>
</dbReference>
<feature type="compositionally biased region" description="Polar residues" evidence="1">
    <location>
        <begin position="231"/>
        <end position="241"/>
    </location>
</feature>